<dbReference type="PROSITE" id="PS01098">
    <property type="entry name" value="LIPASE_GDSL_SER"/>
    <property type="match status" value="1"/>
</dbReference>
<keyword evidence="3" id="KW-1185">Reference proteome</keyword>
<name>A0A2N9YBL6_9GAMM</name>
<dbReference type="CDD" id="cd01846">
    <property type="entry name" value="fatty_acyltransferase_like"/>
    <property type="match status" value="1"/>
</dbReference>
<dbReference type="Proteomes" id="UP000234271">
    <property type="component" value="Chromosome"/>
</dbReference>
<dbReference type="KEGG" id="blep:AL038_02540"/>
<dbReference type="InterPro" id="IPR001087">
    <property type="entry name" value="GDSL"/>
</dbReference>
<dbReference type="GO" id="GO:0006629">
    <property type="term" value="P:lipid metabolic process"/>
    <property type="evidence" value="ECO:0007669"/>
    <property type="project" value="InterPro"/>
</dbReference>
<dbReference type="OrthoDB" id="5292073at2"/>
<organism evidence="2 3">
    <name type="scientific">Beggiatoa leptomitoformis</name>
    <dbReference type="NCBI Taxonomy" id="288004"/>
    <lineage>
        <taxon>Bacteria</taxon>
        <taxon>Pseudomonadati</taxon>
        <taxon>Pseudomonadota</taxon>
        <taxon>Gammaproteobacteria</taxon>
        <taxon>Thiotrichales</taxon>
        <taxon>Thiotrichaceae</taxon>
        <taxon>Beggiatoa</taxon>
    </lineage>
</organism>
<dbReference type="Pfam" id="PF00657">
    <property type="entry name" value="Lipase_GDSL"/>
    <property type="match status" value="1"/>
</dbReference>
<evidence type="ECO:0000313" key="3">
    <source>
        <dbReference type="Proteomes" id="UP000234271"/>
    </source>
</evidence>
<dbReference type="GO" id="GO:0016298">
    <property type="term" value="F:lipase activity"/>
    <property type="evidence" value="ECO:0007669"/>
    <property type="project" value="InterPro"/>
</dbReference>
<reference evidence="3" key="1">
    <citation type="submission" date="2016-12" db="EMBL/GenBank/DDBJ databases">
        <title>Complete Genome Sequence of Beggiatoa leptomitiformis D-401.</title>
        <authorList>
            <person name="Fomenkov A."/>
            <person name="Vincze T."/>
            <person name="Grabovich M."/>
            <person name="Anton B.P."/>
            <person name="Dubinina G."/>
            <person name="Orlova M."/>
            <person name="Belousova E."/>
            <person name="Roberts R.J."/>
        </authorList>
    </citation>
    <scope>NUCLEOTIDE SEQUENCE [LARGE SCALE GENOMIC DNA]</scope>
    <source>
        <strain evidence="3">D-401</strain>
    </source>
</reference>
<dbReference type="RefSeq" id="WP_062148553.1">
    <property type="nucleotide sequence ID" value="NZ_CP012373.2"/>
</dbReference>
<dbReference type="InterPro" id="IPR051058">
    <property type="entry name" value="GDSL_Est/Lipase"/>
</dbReference>
<evidence type="ECO:0000313" key="2">
    <source>
        <dbReference type="EMBL" id="AUI67856.1"/>
    </source>
</evidence>
<keyword evidence="1" id="KW-0378">Hydrolase</keyword>
<dbReference type="Gene3D" id="3.40.50.1110">
    <property type="entry name" value="SGNH hydrolase"/>
    <property type="match status" value="1"/>
</dbReference>
<dbReference type="EMBL" id="CP018889">
    <property type="protein sequence ID" value="AUI67856.1"/>
    <property type="molecule type" value="Genomic_DNA"/>
</dbReference>
<dbReference type="STRING" id="288004.AL038_02540"/>
<dbReference type="PANTHER" id="PTHR45648">
    <property type="entry name" value="GDSL LIPASE/ACYLHYDROLASE FAMILY PROTEIN (AFU_ORTHOLOGUE AFUA_4G14700)"/>
    <property type="match status" value="1"/>
</dbReference>
<protein>
    <submittedName>
        <fullName evidence="2">Uncharacterized protein</fullName>
    </submittedName>
</protein>
<dbReference type="PANTHER" id="PTHR45648:SF22">
    <property type="entry name" value="GDSL LIPASE_ACYLHYDROLASE FAMILY PROTEIN (AFU_ORTHOLOGUE AFUA_4G14700)"/>
    <property type="match status" value="1"/>
</dbReference>
<gene>
    <name evidence="2" type="ORF">BLE401_03505</name>
</gene>
<evidence type="ECO:0000256" key="1">
    <source>
        <dbReference type="ARBA" id="ARBA00022801"/>
    </source>
</evidence>
<proteinExistence type="predicted"/>
<dbReference type="InterPro" id="IPR036514">
    <property type="entry name" value="SGNH_hydro_sf"/>
</dbReference>
<dbReference type="InterPro" id="IPR008265">
    <property type="entry name" value="Lipase_GDSL_AS"/>
</dbReference>
<sequence length="380" mass="41267">MRYFTSFLLIVLALQTTISLAQPYKAIYVFGDSLSDTGRIYQLTGGKIPTSPPYSAGRFSNGQVWVEYLAEKLQLSYNASTNFAWGGAETGSSALPQGLQLQVSNYLRTSPQADTTGLYFVWAGSNDFFSVGSNATDDDIQQIATNMRTAVEKLHNAGARYIVVINVPDLGLTPAGQAENTTGKFTDIIVRYNAELYAQLEALGYPIAYVDIFTTLRNLITTPDNAGLSNLTTECLQEDTLQVCDAPDTYLFWDRKHPTTIVHNIIAEQVVKSIQQSSYALDTGVLHLPLVSISNDNGEISRFNVDLQALSDRQALTFAVTQLTPIINNTTLASTSTYSATTGTVTIPAVYVNDALCNAVLTAVPDPTLITFTVTTVSCE</sequence>
<dbReference type="SUPFAM" id="SSF52266">
    <property type="entry name" value="SGNH hydrolase"/>
    <property type="match status" value="1"/>
</dbReference>
<dbReference type="AlphaFoldDB" id="A0A2N9YBL6"/>
<accession>A0A2N9YBL6</accession>